<dbReference type="AlphaFoldDB" id="A0A367QQ10"/>
<protein>
    <recommendedName>
        <fullName evidence="1">Mo-dependent nitrogenase C-terminal domain-containing protein</fullName>
    </recommendedName>
</protein>
<sequence>MLIQTQAIAYFDLLNYLRHQLDSLEITNPRVAQFFCWLIPSCCPFERTIKVFQRTIFHIPPLCKLNPLYEQLVGIRFRSLNYLASESTEI</sequence>
<evidence type="ECO:0000259" key="1">
    <source>
        <dbReference type="Pfam" id="PF06967"/>
    </source>
</evidence>
<dbReference type="InterPro" id="IPR009717">
    <property type="entry name" value="Mo-dep_Nase_C"/>
</dbReference>
<evidence type="ECO:0000313" key="2">
    <source>
        <dbReference type="EMBL" id="RCJ26029.1"/>
    </source>
</evidence>
<name>A0A367QQ10_9NOSO</name>
<keyword evidence="3" id="KW-1185">Reference proteome</keyword>
<dbReference type="Pfam" id="PF06967">
    <property type="entry name" value="Mo-nitro_C"/>
    <property type="match status" value="1"/>
</dbReference>
<organism evidence="2 3">
    <name type="scientific">Nostoc minutum NIES-26</name>
    <dbReference type="NCBI Taxonomy" id="1844469"/>
    <lineage>
        <taxon>Bacteria</taxon>
        <taxon>Bacillati</taxon>
        <taxon>Cyanobacteriota</taxon>
        <taxon>Cyanophyceae</taxon>
        <taxon>Nostocales</taxon>
        <taxon>Nostocaceae</taxon>
        <taxon>Nostoc</taxon>
    </lineage>
</organism>
<feature type="domain" description="Mo-dependent nitrogenase C-terminal" evidence="1">
    <location>
        <begin position="13"/>
        <end position="88"/>
    </location>
</feature>
<comment type="caution">
    <text evidence="2">The sequence shown here is derived from an EMBL/GenBank/DDBJ whole genome shotgun (WGS) entry which is preliminary data.</text>
</comment>
<dbReference type="EMBL" id="LXQD01000311">
    <property type="protein sequence ID" value="RCJ26029.1"/>
    <property type="molecule type" value="Genomic_DNA"/>
</dbReference>
<dbReference type="Proteomes" id="UP000252107">
    <property type="component" value="Unassembled WGS sequence"/>
</dbReference>
<proteinExistence type="predicted"/>
<accession>A0A367QQ10</accession>
<gene>
    <name evidence="2" type="ORF">A6770_27065</name>
</gene>
<evidence type="ECO:0000313" key="3">
    <source>
        <dbReference type="Proteomes" id="UP000252107"/>
    </source>
</evidence>
<reference evidence="2" key="1">
    <citation type="submission" date="2016-04" db="EMBL/GenBank/DDBJ databases">
        <authorList>
            <person name="Tabuchi Yagui T.R."/>
        </authorList>
    </citation>
    <scope>NUCLEOTIDE SEQUENCE [LARGE SCALE GENOMIC DNA]</scope>
    <source>
        <strain evidence="2">NIES-26</strain>
    </source>
</reference>